<keyword evidence="9" id="KW-1185">Reference proteome</keyword>
<evidence type="ECO:0000256" key="4">
    <source>
        <dbReference type="PROSITE-ProRule" id="PRU00433"/>
    </source>
</evidence>
<feature type="signal peptide" evidence="6">
    <location>
        <begin position="1"/>
        <end position="22"/>
    </location>
</feature>
<dbReference type="PROSITE" id="PS51007">
    <property type="entry name" value="CYTC"/>
    <property type="match status" value="1"/>
</dbReference>
<sequence length="179" mass="18671">MTRLPKSITLAAAALAASVTFAACGEQKIEVSKSDTSEYRPAEVFKERCAGCHTFTKVGTRGSAANIRTRERTDGPNFNVRHECYERVLYAIQNGGFSGAIMPANIVVGEDAKLVAQFIAKYAGADAGPRPEGTGNADNGFRCTSEVPEAGDAEQNSPDATGDDAGGDDTGDATSDTGE</sequence>
<evidence type="ECO:0000313" key="8">
    <source>
        <dbReference type="EMBL" id="MDW5593744.1"/>
    </source>
</evidence>
<evidence type="ECO:0000256" key="1">
    <source>
        <dbReference type="ARBA" id="ARBA00022617"/>
    </source>
</evidence>
<reference evidence="9" key="1">
    <citation type="submission" date="2023-07" db="EMBL/GenBank/DDBJ databases">
        <title>Conexibacter stalactiti sp. nov., isolated from stalactites in a lava cave and emended description of the genus Conexibacter.</title>
        <authorList>
            <person name="Lee S.D."/>
        </authorList>
    </citation>
    <scope>NUCLEOTIDE SEQUENCE [LARGE SCALE GENOMIC DNA]</scope>
    <source>
        <strain evidence="9">KCTC 39840</strain>
    </source>
</reference>
<dbReference type="InterPro" id="IPR009056">
    <property type="entry name" value="Cyt_c-like_dom"/>
</dbReference>
<evidence type="ECO:0000313" key="9">
    <source>
        <dbReference type="Proteomes" id="UP001284601"/>
    </source>
</evidence>
<dbReference type="RefSeq" id="WP_318596003.1">
    <property type="nucleotide sequence ID" value="NZ_JAWSTH010000008.1"/>
</dbReference>
<evidence type="ECO:0000256" key="2">
    <source>
        <dbReference type="ARBA" id="ARBA00022723"/>
    </source>
</evidence>
<keyword evidence="3 4" id="KW-0408">Iron</keyword>
<reference evidence="8 9" key="2">
    <citation type="submission" date="2023-10" db="EMBL/GenBank/DDBJ databases">
        <authorList>
            <person name="Han X.F."/>
        </authorList>
    </citation>
    <scope>NUCLEOTIDE SEQUENCE [LARGE SCALE GENOMIC DNA]</scope>
    <source>
        <strain evidence="8 9">KCTC 39840</strain>
    </source>
</reference>
<name>A0ABU4HLZ4_9ACTN</name>
<evidence type="ECO:0000259" key="7">
    <source>
        <dbReference type="PROSITE" id="PS51007"/>
    </source>
</evidence>
<feature type="compositionally biased region" description="Acidic residues" evidence="5">
    <location>
        <begin position="161"/>
        <end position="171"/>
    </location>
</feature>
<dbReference type="SUPFAM" id="SSF46626">
    <property type="entry name" value="Cytochrome c"/>
    <property type="match status" value="1"/>
</dbReference>
<evidence type="ECO:0000256" key="6">
    <source>
        <dbReference type="SAM" id="SignalP"/>
    </source>
</evidence>
<accession>A0ABU4HLZ4</accession>
<dbReference type="Proteomes" id="UP001284601">
    <property type="component" value="Unassembled WGS sequence"/>
</dbReference>
<feature type="domain" description="Cytochrome c" evidence="7">
    <location>
        <begin position="36"/>
        <end position="123"/>
    </location>
</feature>
<gene>
    <name evidence="8" type="ORF">R7226_05330</name>
</gene>
<protein>
    <recommendedName>
        <fullName evidence="7">Cytochrome c domain-containing protein</fullName>
    </recommendedName>
</protein>
<evidence type="ECO:0000256" key="5">
    <source>
        <dbReference type="SAM" id="MobiDB-lite"/>
    </source>
</evidence>
<comment type="caution">
    <text evidence="8">The sequence shown here is derived from an EMBL/GenBank/DDBJ whole genome shotgun (WGS) entry which is preliminary data.</text>
</comment>
<dbReference type="Gene3D" id="1.10.760.10">
    <property type="entry name" value="Cytochrome c-like domain"/>
    <property type="match status" value="1"/>
</dbReference>
<proteinExistence type="predicted"/>
<feature type="region of interest" description="Disordered" evidence="5">
    <location>
        <begin position="125"/>
        <end position="179"/>
    </location>
</feature>
<organism evidence="8 9">
    <name type="scientific">Conexibacter stalactiti</name>
    <dbReference type="NCBI Taxonomy" id="1940611"/>
    <lineage>
        <taxon>Bacteria</taxon>
        <taxon>Bacillati</taxon>
        <taxon>Actinomycetota</taxon>
        <taxon>Thermoleophilia</taxon>
        <taxon>Solirubrobacterales</taxon>
        <taxon>Conexibacteraceae</taxon>
        <taxon>Conexibacter</taxon>
    </lineage>
</organism>
<feature type="chain" id="PRO_5045057080" description="Cytochrome c domain-containing protein" evidence="6">
    <location>
        <begin position="23"/>
        <end position="179"/>
    </location>
</feature>
<keyword evidence="1 4" id="KW-0349">Heme</keyword>
<dbReference type="EMBL" id="JAWSTH010000008">
    <property type="protein sequence ID" value="MDW5593744.1"/>
    <property type="molecule type" value="Genomic_DNA"/>
</dbReference>
<keyword evidence="6" id="KW-0732">Signal</keyword>
<dbReference type="InterPro" id="IPR036909">
    <property type="entry name" value="Cyt_c-like_dom_sf"/>
</dbReference>
<keyword evidence="2 4" id="KW-0479">Metal-binding</keyword>
<dbReference type="PROSITE" id="PS51257">
    <property type="entry name" value="PROKAR_LIPOPROTEIN"/>
    <property type="match status" value="1"/>
</dbReference>
<evidence type="ECO:0000256" key="3">
    <source>
        <dbReference type="ARBA" id="ARBA00023004"/>
    </source>
</evidence>